<dbReference type="Pfam" id="PF00084">
    <property type="entry name" value="Sushi"/>
    <property type="match status" value="1"/>
</dbReference>
<evidence type="ECO:0000259" key="4">
    <source>
        <dbReference type="PROSITE" id="PS50923"/>
    </source>
</evidence>
<dbReference type="SUPFAM" id="SSF57535">
    <property type="entry name" value="Complement control module/SCR domain"/>
    <property type="match status" value="1"/>
</dbReference>
<keyword evidence="3" id="KW-0732">Signal</keyword>
<protein>
    <recommendedName>
        <fullName evidence="4">Sushi domain-containing protein</fullName>
    </recommendedName>
</protein>
<dbReference type="CDD" id="cd00033">
    <property type="entry name" value="CCP"/>
    <property type="match status" value="1"/>
</dbReference>
<sequence length="210" mass="24628">MGVDFIAVLLFICSCYSLVATDEEVFCPFPYDIPHGTFNRDLIAYDGVRPSTRIFYKCDPCFQMIGQNKRFCNKRGHYTSDPPICVDNGKCKDFDKIAIEESEMFRECVMRYSALPEKASKEERKKLYNKCAIAKLVAAKAIRKMDEKTKELEPGVQHDYIPEADNIKQTFQKIRMLFKKHKKLHITENNYQKLDSRIFNIFKYLNNNFI</sequence>
<comment type="caution">
    <text evidence="5">The sequence shown here is derived from an EMBL/GenBank/DDBJ whole genome shotgun (WGS) entry which is preliminary data.</text>
</comment>
<dbReference type="Proteomes" id="UP000749559">
    <property type="component" value="Unassembled WGS sequence"/>
</dbReference>
<accession>A0A8S4NMN0</accession>
<keyword evidence="6" id="KW-1185">Reference proteome</keyword>
<proteinExistence type="predicted"/>
<organism evidence="5 6">
    <name type="scientific">Owenia fusiformis</name>
    <name type="common">Polychaete worm</name>
    <dbReference type="NCBI Taxonomy" id="6347"/>
    <lineage>
        <taxon>Eukaryota</taxon>
        <taxon>Metazoa</taxon>
        <taxon>Spiralia</taxon>
        <taxon>Lophotrochozoa</taxon>
        <taxon>Annelida</taxon>
        <taxon>Polychaeta</taxon>
        <taxon>Sedentaria</taxon>
        <taxon>Canalipalpata</taxon>
        <taxon>Sabellida</taxon>
        <taxon>Oweniida</taxon>
        <taxon>Oweniidae</taxon>
        <taxon>Owenia</taxon>
    </lineage>
</organism>
<reference evidence="5" key="1">
    <citation type="submission" date="2022-03" db="EMBL/GenBank/DDBJ databases">
        <authorList>
            <person name="Martin C."/>
        </authorList>
    </citation>
    <scope>NUCLEOTIDE SEQUENCE</scope>
</reference>
<dbReference type="InterPro" id="IPR000436">
    <property type="entry name" value="Sushi_SCR_CCP_dom"/>
</dbReference>
<dbReference type="PROSITE" id="PS50923">
    <property type="entry name" value="SUSHI"/>
    <property type="match status" value="1"/>
</dbReference>
<dbReference type="SMART" id="SM00032">
    <property type="entry name" value="CCP"/>
    <property type="match status" value="1"/>
</dbReference>
<comment type="caution">
    <text evidence="2">Lacks conserved residue(s) required for the propagation of feature annotation.</text>
</comment>
<dbReference type="InterPro" id="IPR035976">
    <property type="entry name" value="Sushi/SCR/CCP_sf"/>
</dbReference>
<evidence type="ECO:0000313" key="5">
    <source>
        <dbReference type="EMBL" id="CAH1781977.1"/>
    </source>
</evidence>
<keyword evidence="1 2" id="KW-1015">Disulfide bond</keyword>
<keyword evidence="2" id="KW-0768">Sushi</keyword>
<name>A0A8S4NMN0_OWEFU</name>
<evidence type="ECO:0000313" key="6">
    <source>
        <dbReference type="Proteomes" id="UP000749559"/>
    </source>
</evidence>
<evidence type="ECO:0000256" key="3">
    <source>
        <dbReference type="SAM" id="SignalP"/>
    </source>
</evidence>
<feature type="domain" description="Sushi" evidence="4">
    <location>
        <begin position="25"/>
        <end position="87"/>
    </location>
</feature>
<feature type="chain" id="PRO_5035739684" description="Sushi domain-containing protein" evidence="3">
    <location>
        <begin position="22"/>
        <end position="210"/>
    </location>
</feature>
<evidence type="ECO:0000256" key="1">
    <source>
        <dbReference type="ARBA" id="ARBA00023157"/>
    </source>
</evidence>
<feature type="signal peptide" evidence="3">
    <location>
        <begin position="1"/>
        <end position="21"/>
    </location>
</feature>
<dbReference type="AlphaFoldDB" id="A0A8S4NMN0"/>
<evidence type="ECO:0000256" key="2">
    <source>
        <dbReference type="PROSITE-ProRule" id="PRU00302"/>
    </source>
</evidence>
<dbReference type="EMBL" id="CAIIXF020000004">
    <property type="protein sequence ID" value="CAH1781977.1"/>
    <property type="molecule type" value="Genomic_DNA"/>
</dbReference>
<dbReference type="Gene3D" id="2.10.70.10">
    <property type="entry name" value="Complement Module, domain 1"/>
    <property type="match status" value="1"/>
</dbReference>
<feature type="disulfide bond" evidence="2">
    <location>
        <begin position="58"/>
        <end position="85"/>
    </location>
</feature>
<gene>
    <name evidence="5" type="ORF">OFUS_LOCUS8473</name>
</gene>